<accession>A0ABM8FTJ2</accession>
<dbReference type="Proteomes" id="UP001321543">
    <property type="component" value="Chromosome"/>
</dbReference>
<gene>
    <name evidence="1" type="ORF">GCM10025863_13890</name>
</gene>
<reference evidence="2" key="1">
    <citation type="journal article" date="2019" name="Int. J. Syst. Evol. Microbiol.">
        <title>The Global Catalogue of Microorganisms (GCM) 10K type strain sequencing project: providing services to taxonomists for standard genome sequencing and annotation.</title>
        <authorList>
            <consortium name="The Broad Institute Genomics Platform"/>
            <consortium name="The Broad Institute Genome Sequencing Center for Infectious Disease"/>
            <person name="Wu L."/>
            <person name="Ma J."/>
        </authorList>
    </citation>
    <scope>NUCLEOTIDE SEQUENCE [LARGE SCALE GENOMIC DNA]</scope>
    <source>
        <strain evidence="2">NBRC 106310</strain>
    </source>
</reference>
<dbReference type="Gene3D" id="2.70.70.10">
    <property type="entry name" value="Glucose Permease (Domain IIA)"/>
    <property type="match status" value="1"/>
</dbReference>
<sequence length="93" mass="9459">MVATSGVTLWSASDQGSVVFGLPFEKGQRWQAGAAHGGANDAWNALDFGPRPGTGASTRVVSIAAGTVRWNSCGANGYLVIDHGEDGPPATTT</sequence>
<keyword evidence="2" id="KW-1185">Reference proteome</keyword>
<dbReference type="InterPro" id="IPR011055">
    <property type="entry name" value="Dup_hybrid_motif"/>
</dbReference>
<dbReference type="EMBL" id="AP027728">
    <property type="protein sequence ID" value="BDZ38775.1"/>
    <property type="molecule type" value="Genomic_DNA"/>
</dbReference>
<evidence type="ECO:0000313" key="1">
    <source>
        <dbReference type="EMBL" id="BDZ38775.1"/>
    </source>
</evidence>
<protein>
    <submittedName>
        <fullName evidence="1">Uncharacterized protein</fullName>
    </submittedName>
</protein>
<evidence type="ECO:0000313" key="2">
    <source>
        <dbReference type="Proteomes" id="UP001321543"/>
    </source>
</evidence>
<name>A0ABM8FTJ2_9MICO</name>
<organism evidence="1 2">
    <name type="scientific">Microbacterium suwonense</name>
    <dbReference type="NCBI Taxonomy" id="683047"/>
    <lineage>
        <taxon>Bacteria</taxon>
        <taxon>Bacillati</taxon>
        <taxon>Actinomycetota</taxon>
        <taxon>Actinomycetes</taxon>
        <taxon>Micrococcales</taxon>
        <taxon>Microbacteriaceae</taxon>
        <taxon>Microbacterium</taxon>
    </lineage>
</organism>
<proteinExistence type="predicted"/>